<gene>
    <name evidence="2" type="ORF">M9Y10_029706</name>
</gene>
<evidence type="ECO:0000313" key="3">
    <source>
        <dbReference type="Proteomes" id="UP001470230"/>
    </source>
</evidence>
<dbReference type="InterPro" id="IPR011948">
    <property type="entry name" value="Dullard_phosphatase"/>
</dbReference>
<dbReference type="InterPro" id="IPR023214">
    <property type="entry name" value="HAD_sf"/>
</dbReference>
<dbReference type="PROSITE" id="PS50969">
    <property type="entry name" value="FCP1"/>
    <property type="match status" value="1"/>
</dbReference>
<dbReference type="Proteomes" id="UP001470230">
    <property type="component" value="Unassembled WGS sequence"/>
</dbReference>
<dbReference type="Pfam" id="PF03031">
    <property type="entry name" value="NIF"/>
    <property type="match status" value="1"/>
</dbReference>
<name>A0ABR2KMU6_9EUKA</name>
<dbReference type="CDD" id="cd07521">
    <property type="entry name" value="HAD_FCP1-like"/>
    <property type="match status" value="1"/>
</dbReference>
<reference evidence="2 3" key="1">
    <citation type="submission" date="2024-04" db="EMBL/GenBank/DDBJ databases">
        <title>Tritrichomonas musculus Genome.</title>
        <authorList>
            <person name="Alves-Ferreira E."/>
            <person name="Grigg M."/>
            <person name="Lorenzi H."/>
            <person name="Galac M."/>
        </authorList>
    </citation>
    <scope>NUCLEOTIDE SEQUENCE [LARGE SCALE GENOMIC DNA]</scope>
    <source>
        <strain evidence="2 3">EAF2021</strain>
    </source>
</reference>
<accession>A0ABR2KMU6</accession>
<dbReference type="EMBL" id="JAPFFF010000004">
    <property type="protein sequence ID" value="KAK8892477.1"/>
    <property type="molecule type" value="Genomic_DNA"/>
</dbReference>
<dbReference type="InterPro" id="IPR004274">
    <property type="entry name" value="FCP1_dom"/>
</dbReference>
<dbReference type="Gene3D" id="3.40.50.1000">
    <property type="entry name" value="HAD superfamily/HAD-like"/>
    <property type="match status" value="1"/>
</dbReference>
<dbReference type="SMART" id="SM00577">
    <property type="entry name" value="CPDc"/>
    <property type="match status" value="1"/>
</dbReference>
<organism evidence="2 3">
    <name type="scientific">Tritrichomonas musculus</name>
    <dbReference type="NCBI Taxonomy" id="1915356"/>
    <lineage>
        <taxon>Eukaryota</taxon>
        <taxon>Metamonada</taxon>
        <taxon>Parabasalia</taxon>
        <taxon>Tritrichomonadida</taxon>
        <taxon>Tritrichomonadidae</taxon>
        <taxon>Tritrichomonas</taxon>
    </lineage>
</organism>
<feature type="domain" description="FCP1 homology" evidence="1">
    <location>
        <begin position="51"/>
        <end position="210"/>
    </location>
</feature>
<dbReference type="NCBIfam" id="TIGR02251">
    <property type="entry name" value="HIF-SF_euk"/>
    <property type="match status" value="1"/>
</dbReference>
<dbReference type="SUPFAM" id="SSF56784">
    <property type="entry name" value="HAD-like"/>
    <property type="match status" value="1"/>
</dbReference>
<comment type="caution">
    <text evidence="2">The sequence shown here is derived from an EMBL/GenBank/DDBJ whole genome shotgun (WGS) entry which is preliminary data.</text>
</comment>
<evidence type="ECO:0000259" key="1">
    <source>
        <dbReference type="PROSITE" id="PS50969"/>
    </source>
</evidence>
<evidence type="ECO:0000313" key="2">
    <source>
        <dbReference type="EMBL" id="KAK8892477.1"/>
    </source>
</evidence>
<keyword evidence="3" id="KW-1185">Reference proteome</keyword>
<dbReference type="InterPro" id="IPR036412">
    <property type="entry name" value="HAD-like_sf"/>
</dbReference>
<protein>
    <recommendedName>
        <fullName evidence="1">FCP1 homology domain-containing protein</fullName>
    </recommendedName>
</protein>
<proteinExistence type="predicted"/>
<sequence>MINEEEKDARSNSRWSIKSIIQKVFFCCPTFFNSDNYYVDLGPIPRCSSTDSSLRKTLVLDLDETLIYSTLSHVDDYDFYIEYKYKNIVFVSRVFKRPGLDEFLNYAQKKFEVVIFTASLRGYADLVINQIAPWVPYSHRFYREDCFYCGSYFIKDLDRLNRPLDSILIVDNSRDSFNFHIPNGILVSSFEGDKEDRELIDYVMPILMKIETSSDVREIIKKLQ</sequence>
<dbReference type="PANTHER" id="PTHR12210">
    <property type="entry name" value="DULLARD PROTEIN PHOSPHATASE"/>
    <property type="match status" value="1"/>
</dbReference>
<dbReference type="InterPro" id="IPR050365">
    <property type="entry name" value="TIM50"/>
</dbReference>